<feature type="compositionally biased region" description="Low complexity" evidence="1">
    <location>
        <begin position="17"/>
        <end position="26"/>
    </location>
</feature>
<evidence type="ECO:0000256" key="1">
    <source>
        <dbReference type="SAM" id="MobiDB-lite"/>
    </source>
</evidence>
<name>A0A9P4USW5_9PEZI</name>
<organism evidence="2 3">
    <name type="scientific">Polychaeton citri CBS 116435</name>
    <dbReference type="NCBI Taxonomy" id="1314669"/>
    <lineage>
        <taxon>Eukaryota</taxon>
        <taxon>Fungi</taxon>
        <taxon>Dikarya</taxon>
        <taxon>Ascomycota</taxon>
        <taxon>Pezizomycotina</taxon>
        <taxon>Dothideomycetes</taxon>
        <taxon>Dothideomycetidae</taxon>
        <taxon>Capnodiales</taxon>
        <taxon>Capnodiaceae</taxon>
        <taxon>Polychaeton</taxon>
    </lineage>
</organism>
<keyword evidence="3" id="KW-1185">Reference proteome</keyword>
<feature type="compositionally biased region" description="Basic and acidic residues" evidence="1">
    <location>
        <begin position="1"/>
        <end position="14"/>
    </location>
</feature>
<feature type="compositionally biased region" description="Pro residues" evidence="1">
    <location>
        <begin position="67"/>
        <end position="83"/>
    </location>
</feature>
<sequence length="151" mass="16999">MEHRYPPPHAERHLPLSSYTSTFSPPTTQPPAQIPYSDPFPAGRDPFLPNGRERRLSFGRNGKAWHTPPPQQQQQIPPPPPPSQQQQQQQGQLEFLIMFCNLHTLPIREASHEETSAAAGTRACVQAQQSTPYHNTPQHIPPVLYSMAGER</sequence>
<evidence type="ECO:0000313" key="3">
    <source>
        <dbReference type="Proteomes" id="UP000799441"/>
    </source>
</evidence>
<dbReference type="AlphaFoldDB" id="A0A9P4USW5"/>
<reference evidence="2" key="1">
    <citation type="journal article" date="2020" name="Stud. Mycol.">
        <title>101 Dothideomycetes genomes: a test case for predicting lifestyles and emergence of pathogens.</title>
        <authorList>
            <person name="Haridas S."/>
            <person name="Albert R."/>
            <person name="Binder M."/>
            <person name="Bloem J."/>
            <person name="Labutti K."/>
            <person name="Salamov A."/>
            <person name="Andreopoulos B."/>
            <person name="Baker S."/>
            <person name="Barry K."/>
            <person name="Bills G."/>
            <person name="Bluhm B."/>
            <person name="Cannon C."/>
            <person name="Castanera R."/>
            <person name="Culley D."/>
            <person name="Daum C."/>
            <person name="Ezra D."/>
            <person name="Gonzalez J."/>
            <person name="Henrissat B."/>
            <person name="Kuo A."/>
            <person name="Liang C."/>
            <person name="Lipzen A."/>
            <person name="Lutzoni F."/>
            <person name="Magnuson J."/>
            <person name="Mondo S."/>
            <person name="Nolan M."/>
            <person name="Ohm R."/>
            <person name="Pangilinan J."/>
            <person name="Park H.-J."/>
            <person name="Ramirez L."/>
            <person name="Alfaro M."/>
            <person name="Sun H."/>
            <person name="Tritt A."/>
            <person name="Yoshinaga Y."/>
            <person name="Zwiers L.-H."/>
            <person name="Turgeon B."/>
            <person name="Goodwin S."/>
            <person name="Spatafora J."/>
            <person name="Crous P."/>
            <person name="Grigoriev I."/>
        </authorList>
    </citation>
    <scope>NUCLEOTIDE SEQUENCE</scope>
    <source>
        <strain evidence="2">CBS 116435</strain>
    </source>
</reference>
<feature type="region of interest" description="Disordered" evidence="1">
    <location>
        <begin position="1"/>
        <end position="92"/>
    </location>
</feature>
<dbReference type="EMBL" id="MU003773">
    <property type="protein sequence ID" value="KAF2724096.1"/>
    <property type="molecule type" value="Genomic_DNA"/>
</dbReference>
<comment type="caution">
    <text evidence="2">The sequence shown here is derived from an EMBL/GenBank/DDBJ whole genome shotgun (WGS) entry which is preliminary data.</text>
</comment>
<protein>
    <submittedName>
        <fullName evidence="2">Uncharacterized protein</fullName>
    </submittedName>
</protein>
<dbReference type="Proteomes" id="UP000799441">
    <property type="component" value="Unassembled WGS sequence"/>
</dbReference>
<proteinExistence type="predicted"/>
<accession>A0A9P4USW5</accession>
<gene>
    <name evidence="2" type="ORF">K431DRAFT_291996</name>
</gene>
<evidence type="ECO:0000313" key="2">
    <source>
        <dbReference type="EMBL" id="KAF2724096.1"/>
    </source>
</evidence>